<dbReference type="Proteomes" id="UP000631300">
    <property type="component" value="Unassembled WGS sequence"/>
</dbReference>
<reference evidence="2" key="1">
    <citation type="journal article" date="2014" name="Int. J. Syst. Evol. Microbiol.">
        <title>Complete genome sequence of Corynebacterium casei LMG S-19264T (=DSM 44701T), isolated from a smear-ripened cheese.</title>
        <authorList>
            <consortium name="US DOE Joint Genome Institute (JGI-PGF)"/>
            <person name="Walter F."/>
            <person name="Albersmeier A."/>
            <person name="Kalinowski J."/>
            <person name="Ruckert C."/>
        </authorList>
    </citation>
    <scope>NUCLEOTIDE SEQUENCE</scope>
    <source>
        <strain evidence="2">KCTC 22164</strain>
    </source>
</reference>
<feature type="region of interest" description="Disordered" evidence="1">
    <location>
        <begin position="53"/>
        <end position="91"/>
    </location>
</feature>
<comment type="caution">
    <text evidence="2">The sequence shown here is derived from an EMBL/GenBank/DDBJ whole genome shotgun (WGS) entry which is preliminary data.</text>
</comment>
<keyword evidence="3" id="KW-1185">Reference proteome</keyword>
<evidence type="ECO:0000256" key="1">
    <source>
        <dbReference type="SAM" id="MobiDB-lite"/>
    </source>
</evidence>
<dbReference type="RefSeq" id="WP_189406530.1">
    <property type="nucleotide sequence ID" value="NZ_BMXP01000005.1"/>
</dbReference>
<gene>
    <name evidence="2" type="ORF">GCM10007391_22550</name>
</gene>
<protein>
    <submittedName>
        <fullName evidence="2">Uncharacterized protein</fullName>
    </submittedName>
</protein>
<name>A0A918JLK9_9ALTE</name>
<proteinExistence type="predicted"/>
<dbReference type="EMBL" id="BMXP01000005">
    <property type="protein sequence ID" value="GGW88215.1"/>
    <property type="molecule type" value="Genomic_DNA"/>
</dbReference>
<organism evidence="2 3">
    <name type="scientific">Alteromonas halophila</name>
    <dbReference type="NCBI Taxonomy" id="516698"/>
    <lineage>
        <taxon>Bacteria</taxon>
        <taxon>Pseudomonadati</taxon>
        <taxon>Pseudomonadota</taxon>
        <taxon>Gammaproteobacteria</taxon>
        <taxon>Alteromonadales</taxon>
        <taxon>Alteromonadaceae</taxon>
        <taxon>Alteromonas/Salinimonas group</taxon>
        <taxon>Alteromonas</taxon>
    </lineage>
</organism>
<evidence type="ECO:0000313" key="2">
    <source>
        <dbReference type="EMBL" id="GGW88215.1"/>
    </source>
</evidence>
<evidence type="ECO:0000313" key="3">
    <source>
        <dbReference type="Proteomes" id="UP000631300"/>
    </source>
</evidence>
<accession>A0A918JLK9</accession>
<dbReference type="AlphaFoldDB" id="A0A918JLK9"/>
<sequence length="115" mass="12408">MSKVNKEQIIEEFTQAYQKAHGKKPEIEAKAGWYSVDGGKNVRISQLEEMTAELNGGASSASKAPKAESAPKKPAKKTAAKAPAKKSKKASGGFSVKDFYAKQLEDEKPGSIRPR</sequence>
<reference evidence="2" key="2">
    <citation type="submission" date="2020-09" db="EMBL/GenBank/DDBJ databases">
        <authorList>
            <person name="Sun Q."/>
            <person name="Kim S."/>
        </authorList>
    </citation>
    <scope>NUCLEOTIDE SEQUENCE</scope>
    <source>
        <strain evidence="2">KCTC 22164</strain>
    </source>
</reference>
<feature type="compositionally biased region" description="Basic residues" evidence="1">
    <location>
        <begin position="73"/>
        <end position="89"/>
    </location>
</feature>